<protein>
    <submittedName>
        <fullName evidence="3">Unannotated protein</fullName>
    </submittedName>
</protein>
<dbReference type="InterPro" id="IPR036291">
    <property type="entry name" value="NAD(P)-bd_dom_sf"/>
</dbReference>
<dbReference type="NCBIfam" id="TIGR01777">
    <property type="entry name" value="yfcH"/>
    <property type="match status" value="1"/>
</dbReference>
<dbReference type="CDD" id="cd05242">
    <property type="entry name" value="SDR_a8"/>
    <property type="match status" value="1"/>
</dbReference>
<dbReference type="Pfam" id="PF01370">
    <property type="entry name" value="Epimerase"/>
    <property type="match status" value="1"/>
</dbReference>
<feature type="domain" description="NAD-dependent epimerase/dehydratase" evidence="1">
    <location>
        <begin position="3"/>
        <end position="211"/>
    </location>
</feature>
<dbReference type="Gene3D" id="3.40.50.720">
    <property type="entry name" value="NAD(P)-binding Rossmann-like Domain"/>
    <property type="match status" value="1"/>
</dbReference>
<dbReference type="PANTHER" id="PTHR11092:SF0">
    <property type="entry name" value="EPIMERASE FAMILY PROTEIN SDR39U1"/>
    <property type="match status" value="1"/>
</dbReference>
<organism evidence="3">
    <name type="scientific">freshwater metagenome</name>
    <dbReference type="NCBI Taxonomy" id="449393"/>
    <lineage>
        <taxon>unclassified sequences</taxon>
        <taxon>metagenomes</taxon>
        <taxon>ecological metagenomes</taxon>
    </lineage>
</organism>
<dbReference type="AlphaFoldDB" id="A0A6J7D760"/>
<proteinExistence type="predicted"/>
<evidence type="ECO:0000313" key="3">
    <source>
        <dbReference type="EMBL" id="CAB4866782.1"/>
    </source>
</evidence>
<dbReference type="Pfam" id="PF08338">
    <property type="entry name" value="DUF1731"/>
    <property type="match status" value="1"/>
</dbReference>
<dbReference type="InterPro" id="IPR010099">
    <property type="entry name" value="SDR39U1"/>
</dbReference>
<evidence type="ECO:0000259" key="2">
    <source>
        <dbReference type="Pfam" id="PF08338"/>
    </source>
</evidence>
<dbReference type="SUPFAM" id="SSF51735">
    <property type="entry name" value="NAD(P)-binding Rossmann-fold domains"/>
    <property type="match status" value="1"/>
</dbReference>
<name>A0A6J7D760_9ZZZZ</name>
<dbReference type="PANTHER" id="PTHR11092">
    <property type="entry name" value="SUGAR NUCLEOTIDE EPIMERASE RELATED"/>
    <property type="match status" value="1"/>
</dbReference>
<dbReference type="EMBL" id="CAFBLM010000018">
    <property type="protein sequence ID" value="CAB4866782.1"/>
    <property type="molecule type" value="Genomic_DNA"/>
</dbReference>
<reference evidence="3" key="1">
    <citation type="submission" date="2020-05" db="EMBL/GenBank/DDBJ databases">
        <authorList>
            <person name="Chiriac C."/>
            <person name="Salcher M."/>
            <person name="Ghai R."/>
            <person name="Kavagutti S V."/>
        </authorList>
    </citation>
    <scope>NUCLEOTIDE SEQUENCE</scope>
</reference>
<dbReference type="InterPro" id="IPR013549">
    <property type="entry name" value="DUF1731"/>
</dbReference>
<evidence type="ECO:0000259" key="1">
    <source>
        <dbReference type="Pfam" id="PF01370"/>
    </source>
</evidence>
<sequence length="298" mass="31732">MRIAIAGSSGLIGTALSVSLVNQGHDVVRLVRRPATGSNEISWDPTREWDGAALEGYDAVINLSGVGVGDHRWTKSYKQKIRDSRVITTTVLSQALAKLDNKPTVLLNASAIGWYGNTGDRMRDEGSPRGTGFLATVCEQWEAATMPAQEAGIRVVHLRTGLVVAGNGGAWKRLIPLFKAGIGGKLGTGKQYWSAISLTDEIAAIEFCLTNPSIQGAVNLTGPTPLTNAELTAVMGKVLNKPAVLPVPAFALKIVLGEFATETIDSARILPKVLLDAGFAFEHPTFEEAFRVALTQQS</sequence>
<feature type="domain" description="DUF1731" evidence="2">
    <location>
        <begin position="247"/>
        <end position="291"/>
    </location>
</feature>
<accession>A0A6J7D760</accession>
<gene>
    <name evidence="3" type="ORF">UFOPK3401_00569</name>
</gene>
<dbReference type="InterPro" id="IPR001509">
    <property type="entry name" value="Epimerase_deHydtase"/>
</dbReference>